<reference evidence="2" key="1">
    <citation type="submission" date="2023-05" db="EMBL/GenBank/DDBJ databases">
        <title>Mycoplasma phocimorsus sp. nov., isolated from Scandinavian patients with seal finger or septic arthritis after contact with seals.</title>
        <authorList>
            <person name="Skafte-Holm A."/>
            <person name="Pedersen T.R."/>
            <person name="Froelund M."/>
            <person name="Stegger M."/>
            <person name="Qvortrup K."/>
            <person name="Michaels D.L."/>
            <person name="Brown D.R."/>
            <person name="Jensen J.S."/>
        </authorList>
    </citation>
    <scope>NUCLEOTIDE SEQUENCE</scope>
    <source>
        <strain evidence="2">M5725</strain>
    </source>
</reference>
<keyword evidence="3" id="KW-1185">Reference proteome</keyword>
<dbReference type="Proteomes" id="UP001224428">
    <property type="component" value="Unassembled WGS sequence"/>
</dbReference>
<evidence type="ECO:0000256" key="1">
    <source>
        <dbReference type="SAM" id="SignalP"/>
    </source>
</evidence>
<name>A0AAJ1PSN4_9MOLU</name>
<feature type="signal peptide" evidence="1">
    <location>
        <begin position="1"/>
        <end position="28"/>
    </location>
</feature>
<dbReference type="AlphaFoldDB" id="A0AAJ1PSN4"/>
<evidence type="ECO:0000313" key="2">
    <source>
        <dbReference type="EMBL" id="MDJ1646038.1"/>
    </source>
</evidence>
<comment type="caution">
    <text evidence="2">The sequence shown here is derived from an EMBL/GenBank/DDBJ whole genome shotgun (WGS) entry which is preliminary data.</text>
</comment>
<gene>
    <name evidence="2" type="ORF">QLQ80_03035</name>
</gene>
<organism evidence="2 3">
    <name type="scientific">Mycoplasma phocimorsus</name>
    <dbReference type="NCBI Taxonomy" id="3045839"/>
    <lineage>
        <taxon>Bacteria</taxon>
        <taxon>Bacillati</taxon>
        <taxon>Mycoplasmatota</taxon>
        <taxon>Mollicutes</taxon>
        <taxon>Mycoplasmataceae</taxon>
        <taxon>Mycoplasma</taxon>
    </lineage>
</organism>
<proteinExistence type="predicted"/>
<dbReference type="PROSITE" id="PS51257">
    <property type="entry name" value="PROKAR_LIPOPROTEIN"/>
    <property type="match status" value="1"/>
</dbReference>
<evidence type="ECO:0000313" key="3">
    <source>
        <dbReference type="Proteomes" id="UP001224428"/>
    </source>
</evidence>
<dbReference type="RefSeq" id="WP_283827415.1">
    <property type="nucleotide sequence ID" value="NZ_JASDDP010000025.1"/>
</dbReference>
<dbReference type="EMBL" id="JASDDP010000025">
    <property type="protein sequence ID" value="MDJ1646038.1"/>
    <property type="molecule type" value="Genomic_DNA"/>
</dbReference>
<protein>
    <recommendedName>
        <fullName evidence="4">Lipoprotein</fullName>
    </recommendedName>
</protein>
<keyword evidence="1" id="KW-0732">Signal</keyword>
<evidence type="ECO:0008006" key="4">
    <source>
        <dbReference type="Google" id="ProtNLM"/>
    </source>
</evidence>
<feature type="chain" id="PRO_5042501155" description="Lipoprotein" evidence="1">
    <location>
        <begin position="29"/>
        <end position="851"/>
    </location>
</feature>
<accession>A0AAJ1PSN4</accession>
<sequence length="851" mass="99085">MKKIKLILFSSILTLPFSSISCSSLANASSKMIYLMSKKKLENFILNNIELNTKEITIYDALLDLNSVIPLKITNNRNFKKLNINLWFHETTIDYDNEQLLITFYYKLSNRKETSLLKIAKNFFEFKEIDRDDWERIFANLAKISQIEWYEKTDKESGLLKVSNKYATVSKISSRPINLKQVSPDDVLYQLQINNSRKITGESDDKSSNSLLSGGVLLYKKKVPIKFKYPDKEIILESYLNNIKPPSEIPLLDNHIFIGWSTKQDAKQPDAFLSNFNGQFSENTVFYPVFKKRAALIINIPSFEETKLQKQELIIKEELSKNDILNFIHSNLPQPEDKWSYQLDKLQFIDQNQQICDFIFDEKNKLINKFELEHNYTINIHYKHKPVFIYLDSFDNKFLGYQWIENDEKNNLYYTPEINIDFTNFESIGKYPISYFYKDSNEAYKPKTLLKNYVEKENEKIYILINFQQTQKITINTEQLDKQKLSIFDLYLTPQRKLKEKYLPKDIDPTWYKGKYKRQYPNEENNELFDRRSEQEKEIALVFEGWYTDSRFKNKIKFKDGVSTTSINSSFIYPRFALSKWETIQNAREIIDVIFTLVEKSVSAAAEIKEGNDYIIIAEHTIKIIKWILYLMLAGKQTDEAFWKSFDSIADLIVAINKKSEFITFGNKINDVTGKANAIKALFWANKEILRAITGINTIYSKDKFKNSVFINKEVLEGWTAKDIFNKEQNAIFNRNFLGYLIYKTLINSGGSSNSNCNNISGGNNSNTTTQDCYTAWAIGEGKNIAQIIGALVNQNGVQDLIWALKDLIFNSQNKKNSQIALKVIDLAADLGRLIKKVVVNVLEEQKNKNK</sequence>